<proteinExistence type="predicted"/>
<sequence length="105" mass="11446">MLKLTENAIECCRDVGRIAKVIAKHDRSLADQLRRAITSVALNAAEGTSAHDGNGRQRFRTALGSAREVDVALRVAEALGYLDGLDAALMQKLDRICAALWKLTR</sequence>
<evidence type="ECO:0000313" key="1">
    <source>
        <dbReference type="EMBL" id="AKF10836.1"/>
    </source>
</evidence>
<dbReference type="AlphaFoldDB" id="A0A0F6W9I4"/>
<name>A0A0F6W9I4_9BACT</name>
<dbReference type="KEGG" id="samy:DB32_007985"/>
<dbReference type="Gene3D" id="1.20.1440.60">
    <property type="entry name" value="23S rRNA-intervening sequence"/>
    <property type="match status" value="1"/>
</dbReference>
<gene>
    <name evidence="1" type="ORF">DB32_007985</name>
</gene>
<dbReference type="Proteomes" id="UP000034883">
    <property type="component" value="Chromosome"/>
</dbReference>
<evidence type="ECO:0000313" key="2">
    <source>
        <dbReference type="Proteomes" id="UP000034883"/>
    </source>
</evidence>
<dbReference type="RefSeq" id="WP_053237765.1">
    <property type="nucleotide sequence ID" value="NZ_CP011125.1"/>
</dbReference>
<dbReference type="NCBIfam" id="TIGR02436">
    <property type="entry name" value="four helix bundle protein"/>
    <property type="match status" value="1"/>
</dbReference>
<dbReference type="InterPro" id="IPR012657">
    <property type="entry name" value="23S_rRNA-intervening_sequence"/>
</dbReference>
<dbReference type="InterPro" id="IPR036583">
    <property type="entry name" value="23S_rRNA_IVS_sf"/>
</dbReference>
<organism evidence="1 2">
    <name type="scientific">Sandaracinus amylolyticus</name>
    <dbReference type="NCBI Taxonomy" id="927083"/>
    <lineage>
        <taxon>Bacteria</taxon>
        <taxon>Pseudomonadati</taxon>
        <taxon>Myxococcota</taxon>
        <taxon>Polyangia</taxon>
        <taxon>Polyangiales</taxon>
        <taxon>Sandaracinaceae</taxon>
        <taxon>Sandaracinus</taxon>
    </lineage>
</organism>
<dbReference type="SUPFAM" id="SSF158446">
    <property type="entry name" value="IVS-encoded protein-like"/>
    <property type="match status" value="1"/>
</dbReference>
<protein>
    <recommendedName>
        <fullName evidence="3">Four helix bundle protein</fullName>
    </recommendedName>
</protein>
<dbReference type="EMBL" id="CP011125">
    <property type="protein sequence ID" value="AKF10836.1"/>
    <property type="molecule type" value="Genomic_DNA"/>
</dbReference>
<keyword evidence="2" id="KW-1185">Reference proteome</keyword>
<evidence type="ECO:0008006" key="3">
    <source>
        <dbReference type="Google" id="ProtNLM"/>
    </source>
</evidence>
<dbReference type="Pfam" id="PF05635">
    <property type="entry name" value="23S_rRNA_IVP"/>
    <property type="match status" value="1"/>
</dbReference>
<reference evidence="1 2" key="1">
    <citation type="submission" date="2015-03" db="EMBL/GenBank/DDBJ databases">
        <title>Genome assembly of Sandaracinus amylolyticus DSM 53668.</title>
        <authorList>
            <person name="Sharma G."/>
            <person name="Subramanian S."/>
        </authorList>
    </citation>
    <scope>NUCLEOTIDE SEQUENCE [LARGE SCALE GENOMIC DNA]</scope>
    <source>
        <strain evidence="1 2">DSM 53668</strain>
    </source>
</reference>
<accession>A0A0F6W9I4</accession>